<dbReference type="EMBL" id="LXQA010007374">
    <property type="protein sequence ID" value="MCH84787.1"/>
    <property type="molecule type" value="Genomic_DNA"/>
</dbReference>
<comment type="caution">
    <text evidence="1">The sequence shown here is derived from an EMBL/GenBank/DDBJ whole genome shotgun (WGS) entry which is preliminary data.</text>
</comment>
<evidence type="ECO:0000313" key="2">
    <source>
        <dbReference type="Proteomes" id="UP000265520"/>
    </source>
</evidence>
<reference evidence="1 2" key="1">
    <citation type="journal article" date="2018" name="Front. Plant Sci.">
        <title>Red Clover (Trifolium pratense) and Zigzag Clover (T. medium) - A Picture of Genomic Similarities and Differences.</title>
        <authorList>
            <person name="Dluhosova J."/>
            <person name="Istvanek J."/>
            <person name="Nedelnik J."/>
            <person name="Repkova J."/>
        </authorList>
    </citation>
    <scope>NUCLEOTIDE SEQUENCE [LARGE SCALE GENOMIC DNA]</scope>
    <source>
        <strain evidence="2">cv. 10/8</strain>
        <tissue evidence="1">Leaf</tissue>
    </source>
</reference>
<dbReference type="AlphaFoldDB" id="A0A392MBA0"/>
<feature type="non-terminal residue" evidence="1">
    <location>
        <position position="567"/>
    </location>
</feature>
<name>A0A392MBA0_9FABA</name>
<sequence>MFAKSSKPASMECVADLPKTHETFNSKLSICKSIKDIPTRKYWSLIEMKLSSNNWLIAPPPEPPDVVVMTLLNLPLLLTGTERFTATQYYNIAAYKLISNTLQVFDEMLKCNVGVWNAILSRCIDNEQNVAFKLVKDVHRTSNTHGNYTFPYMLVLCSLKLFHYGDMLVIFATLQFEEIIQTIMYTKIEVLDALVSSHCRHGRIGCVLQVFFDLPYTNLIPWVRLLFALLLNVCPHEDLTKKLNTFNLVFVAKNIWVLEDSNETHGAIHGAIIVEIAKALVNCVSLVLYRALISYKIEFSNHVEIELVHVLIALDIVWKIMSNSIYGNVFKLTYEVYLVTLKVYVQMRCSFKIGFVEVGKVIAYVALALCINHILSSHVINLASSFQQCSLNICCCNCHPTELDSVNEKRMWQSGCFAIYSPLILKLSSTLLYANSYPLTKGCLMFLHHVVLVVVLHRKMIYKGSFHASKVLTKLKNWLPKHGSRKLAANVDFVVAILHRKMILRGKLLPLKSFPIFSFDTENLVHEYVTAKFRYYKVTVSDFVCVNGESVHVPLAVLKWKTLPPKH</sequence>
<evidence type="ECO:0000313" key="1">
    <source>
        <dbReference type="EMBL" id="MCH84787.1"/>
    </source>
</evidence>
<proteinExistence type="predicted"/>
<organism evidence="1 2">
    <name type="scientific">Trifolium medium</name>
    <dbReference type="NCBI Taxonomy" id="97028"/>
    <lineage>
        <taxon>Eukaryota</taxon>
        <taxon>Viridiplantae</taxon>
        <taxon>Streptophyta</taxon>
        <taxon>Embryophyta</taxon>
        <taxon>Tracheophyta</taxon>
        <taxon>Spermatophyta</taxon>
        <taxon>Magnoliopsida</taxon>
        <taxon>eudicotyledons</taxon>
        <taxon>Gunneridae</taxon>
        <taxon>Pentapetalae</taxon>
        <taxon>rosids</taxon>
        <taxon>fabids</taxon>
        <taxon>Fabales</taxon>
        <taxon>Fabaceae</taxon>
        <taxon>Papilionoideae</taxon>
        <taxon>50 kb inversion clade</taxon>
        <taxon>NPAAA clade</taxon>
        <taxon>Hologalegina</taxon>
        <taxon>IRL clade</taxon>
        <taxon>Trifolieae</taxon>
        <taxon>Trifolium</taxon>
    </lineage>
</organism>
<keyword evidence="2" id="KW-1185">Reference proteome</keyword>
<accession>A0A392MBA0</accession>
<dbReference type="Proteomes" id="UP000265520">
    <property type="component" value="Unassembled WGS sequence"/>
</dbReference>
<gene>
    <name evidence="1" type="ORF">A2U01_0005623</name>
</gene>
<protein>
    <submittedName>
        <fullName evidence="1">Pentatricopeptide repeat-containing protein</fullName>
    </submittedName>
</protein>